<organism evidence="1 2">
    <name type="scientific">Pleuronectes platessa</name>
    <name type="common">European plaice</name>
    <dbReference type="NCBI Taxonomy" id="8262"/>
    <lineage>
        <taxon>Eukaryota</taxon>
        <taxon>Metazoa</taxon>
        <taxon>Chordata</taxon>
        <taxon>Craniata</taxon>
        <taxon>Vertebrata</taxon>
        <taxon>Euteleostomi</taxon>
        <taxon>Actinopterygii</taxon>
        <taxon>Neopterygii</taxon>
        <taxon>Teleostei</taxon>
        <taxon>Neoteleostei</taxon>
        <taxon>Acanthomorphata</taxon>
        <taxon>Carangaria</taxon>
        <taxon>Pleuronectiformes</taxon>
        <taxon>Pleuronectoidei</taxon>
        <taxon>Pleuronectidae</taxon>
        <taxon>Pleuronectes</taxon>
    </lineage>
</organism>
<name>A0A9N7UT51_PLEPL</name>
<dbReference type="EMBL" id="CADEAL010002192">
    <property type="protein sequence ID" value="CAB1438694.1"/>
    <property type="molecule type" value="Genomic_DNA"/>
</dbReference>
<reference evidence="1" key="1">
    <citation type="submission" date="2020-03" db="EMBL/GenBank/DDBJ databases">
        <authorList>
            <person name="Weist P."/>
        </authorList>
    </citation>
    <scope>NUCLEOTIDE SEQUENCE</scope>
</reference>
<evidence type="ECO:0000313" key="1">
    <source>
        <dbReference type="EMBL" id="CAB1438694.1"/>
    </source>
</evidence>
<dbReference type="AlphaFoldDB" id="A0A9N7UT51"/>
<feature type="non-terminal residue" evidence="1">
    <location>
        <position position="1"/>
    </location>
</feature>
<protein>
    <submittedName>
        <fullName evidence="1">Uncharacterized protein</fullName>
    </submittedName>
</protein>
<sequence length="50" mass="5613">TFVFVLHLHSLQLLHFSPPLPHNTLQLVLHVTQLVKPGSSVLPPPEPSWI</sequence>
<gene>
    <name evidence="1" type="ORF">PLEPLA_LOCUS26577</name>
</gene>
<evidence type="ECO:0000313" key="2">
    <source>
        <dbReference type="Proteomes" id="UP001153269"/>
    </source>
</evidence>
<proteinExistence type="predicted"/>
<keyword evidence="2" id="KW-1185">Reference proteome</keyword>
<comment type="caution">
    <text evidence="1">The sequence shown here is derived from an EMBL/GenBank/DDBJ whole genome shotgun (WGS) entry which is preliminary data.</text>
</comment>
<dbReference type="Proteomes" id="UP001153269">
    <property type="component" value="Unassembled WGS sequence"/>
</dbReference>
<accession>A0A9N7UT51</accession>